<dbReference type="Pfam" id="PF08378">
    <property type="entry name" value="NERD"/>
    <property type="match status" value="1"/>
</dbReference>
<dbReference type="EMBL" id="CP051627">
    <property type="protein sequence ID" value="UPT23204.1"/>
    <property type="molecule type" value="Genomic_DNA"/>
</dbReference>
<dbReference type="Gene3D" id="1.10.10.60">
    <property type="entry name" value="Homeodomain-like"/>
    <property type="match status" value="1"/>
</dbReference>
<dbReference type="InterPro" id="IPR011009">
    <property type="entry name" value="Kinase-like_dom_sf"/>
</dbReference>
<dbReference type="EC" id="2.7.11.1" evidence="1"/>
<organism evidence="10 11">
    <name type="scientific">Thermobifida alba</name>
    <name type="common">Thermomonospora alba</name>
    <dbReference type="NCBI Taxonomy" id="53522"/>
    <lineage>
        <taxon>Bacteria</taxon>
        <taxon>Bacillati</taxon>
        <taxon>Actinomycetota</taxon>
        <taxon>Actinomycetes</taxon>
        <taxon>Streptosporangiales</taxon>
        <taxon>Nocardiopsidaceae</taxon>
        <taxon>Thermobifida</taxon>
    </lineage>
</organism>
<dbReference type="InterPro" id="IPR011528">
    <property type="entry name" value="NERD"/>
</dbReference>
<sequence>MADRWWGQRSEHVWEQEALEHIRALMPQREPYRAWQCFSFTADSGQIRECDLFVVTPAGAFLVEIKSHPGRAANRGGTWTFYGDRVRTIDNPLHLTNQKAKELKSQLERAARRLRIHDYRSPYFTPAVFLSAPDLRCEFDDIQRQHVYGREKLEKQTGLPGIWSGLLDRHTGRRGPDHVFFRSITRLMEEIGAKSIPRSLEVGSYVLDGRAFDSGPTWTDYLGQHTVLKSKQGRVRVYHYGTAEDDTARESVRRAAEREFRSLDGVAHEGIVKAEHYEVIDGRGPAIVFEHRKNWQRLDHYMQENGADLDAYTRIEMVRQLAEAVNHAHRNRLFHRALAARSVWVELDGNYPRLRIADWQVAARRGTAFGSSGHTTRTATHHLGEATAVRALADHVEAAAQAYLAPEFPAFDGDPRALDMFGLGALAFLVFTGRPPGQNRQEVSGHIREHGELAPAAVDDDILPAMDTLVREATRRTPAERTRSPREFLRRIDEIEEFLTRPDVVTDPLVAVKGQEVVEGWKVESVLGRGATSRALLVARDGEQRVFKVAVSDSAADKLRREAEQLQKLRDRRIVATVGEDPVLAIGERTALQLELAGDLTLADYLRLEGGLGVEELRRFGVDLFEVADYLEDQRVFHRDIKPANLGVRERNKKSRELVLFDFSLAGTPTRDTRAGTPGYLDPFLDPEGKERGYDSAAERYAIAVTLHEMASGELPVWSEDGVEPRFLPDDVQHPRLSEEDFPDQVRRPLTSFFRRALHRRPENRFDTLAEMRDAWERAFQEVEDRPVTTPDSAAAAAADDETTRRRNAENATSTTPLYQAGLSPDALDAAVRLLRCETVGDLLEKPVAEIRRMRGVPLRARNELAGQVNRWRRKLAQAEPVVPVSAKLSVDGDTDDRTLAKQQASLDKVIRQFLPKTTDKNRDWVRTARELLGLPEDALAQPVWRTQKEVAERLGLKQVSVSRHLAAARRHWEKSVLRTAVRDDIVAILARHGRLREVRQIADELLSLRGTTAEIPETRAAYALAAVRVVAECEERLEEPAFVLRRVRSHTDTASVLVAQVVDDDPNVPVEADLLDYAVALGREADRLVRFDDTAPLPAPADVRAALRAVPTKRGMTPLSDVDLVTLAAAASENARVTARLELYPRSLGLMRALDVAQAVSYLGAPGVTPQQILDRVRARFPQLDLPNEHELRTQLRKRFHNLASRRAPDGTEYWYLPAVVSSRSATHTSTTGGVLEAPGEHERASRRLDQAAARGGYLAVKTSLGDAERVAALLADRPDVAAFDVAAEFVRILTEMIEQYGGPPWDVVVAADVPGGPPEFGNMVAEACAILGDRVRAAGPDRPVFLHGATPLARYPAGRDLLRTLAQQARESGTAPHGLWLLCPMGDPRRPARLDDESAGAITEAEQVRLPRGFGATETALAG</sequence>
<dbReference type="PANTHER" id="PTHR43289">
    <property type="entry name" value="MITOGEN-ACTIVATED PROTEIN KINASE KINASE KINASE 20-RELATED"/>
    <property type="match status" value="1"/>
</dbReference>
<dbReference type="PROSITE" id="PS00107">
    <property type="entry name" value="PROTEIN_KINASE_ATP"/>
    <property type="match status" value="1"/>
</dbReference>
<evidence type="ECO:0000256" key="5">
    <source>
        <dbReference type="ARBA" id="ARBA00022777"/>
    </source>
</evidence>
<feature type="binding site" evidence="7">
    <location>
        <position position="548"/>
    </location>
    <ligand>
        <name>ATP</name>
        <dbReference type="ChEBI" id="CHEBI:30616"/>
    </ligand>
</feature>
<dbReference type="SUPFAM" id="SSF56112">
    <property type="entry name" value="Protein kinase-like (PK-like)"/>
    <property type="match status" value="2"/>
</dbReference>
<evidence type="ECO:0000313" key="11">
    <source>
        <dbReference type="Proteomes" id="UP000832041"/>
    </source>
</evidence>
<dbReference type="PANTHER" id="PTHR43289:SF6">
    <property type="entry name" value="SERINE_THREONINE-PROTEIN KINASE NEKL-3"/>
    <property type="match status" value="1"/>
</dbReference>
<feature type="domain" description="Protein kinase" evidence="9">
    <location>
        <begin position="521"/>
        <end position="777"/>
    </location>
</feature>
<protein>
    <recommendedName>
        <fullName evidence="1">non-specific serine/threonine protein kinase</fullName>
        <ecNumber evidence="1">2.7.11.1</ecNumber>
    </recommendedName>
</protein>
<dbReference type="InterPro" id="IPR017441">
    <property type="entry name" value="Protein_kinase_ATP_BS"/>
</dbReference>
<evidence type="ECO:0000256" key="3">
    <source>
        <dbReference type="ARBA" id="ARBA00022679"/>
    </source>
</evidence>
<reference evidence="10 11" key="1">
    <citation type="submission" date="2020-04" db="EMBL/GenBank/DDBJ databases">
        <title>Thermobifida alba genome sequencing and assembly.</title>
        <authorList>
            <person name="Luzics S."/>
            <person name="Horvath B."/>
            <person name="Nagy I."/>
            <person name="Toth A."/>
            <person name="Nagy I."/>
            <person name="Kukolya J."/>
        </authorList>
    </citation>
    <scope>NUCLEOTIDE SEQUENCE [LARGE SCALE GENOMIC DNA]</scope>
    <source>
        <strain evidence="10 11">DSM 43795</strain>
    </source>
</reference>
<proteinExistence type="predicted"/>
<evidence type="ECO:0000256" key="2">
    <source>
        <dbReference type="ARBA" id="ARBA00022527"/>
    </source>
</evidence>
<evidence type="ECO:0000313" key="10">
    <source>
        <dbReference type="EMBL" id="UPT23204.1"/>
    </source>
</evidence>
<evidence type="ECO:0000259" key="9">
    <source>
        <dbReference type="SMART" id="SM00220"/>
    </source>
</evidence>
<gene>
    <name evidence="10" type="primary">pglW</name>
    <name evidence="10" type="ORF">FOF52_21525</name>
</gene>
<evidence type="ECO:0000256" key="6">
    <source>
        <dbReference type="ARBA" id="ARBA00022840"/>
    </source>
</evidence>
<dbReference type="Pfam" id="PF00069">
    <property type="entry name" value="Pkinase"/>
    <property type="match status" value="2"/>
</dbReference>
<evidence type="ECO:0000256" key="7">
    <source>
        <dbReference type="PROSITE-ProRule" id="PRU10141"/>
    </source>
</evidence>
<dbReference type="NCBIfam" id="NF033442">
    <property type="entry name" value="BREX_PglW"/>
    <property type="match status" value="1"/>
</dbReference>
<evidence type="ECO:0000256" key="4">
    <source>
        <dbReference type="ARBA" id="ARBA00022741"/>
    </source>
</evidence>
<feature type="region of interest" description="Disordered" evidence="8">
    <location>
        <begin position="784"/>
        <end position="820"/>
    </location>
</feature>
<evidence type="ECO:0000256" key="1">
    <source>
        <dbReference type="ARBA" id="ARBA00012513"/>
    </source>
</evidence>
<keyword evidence="5 10" id="KW-0418">Kinase</keyword>
<keyword evidence="11" id="KW-1185">Reference proteome</keyword>
<dbReference type="SMART" id="SM00220">
    <property type="entry name" value="S_TKc"/>
    <property type="match status" value="1"/>
</dbReference>
<keyword evidence="6 7" id="KW-0067">ATP-binding</keyword>
<name>A0ABY4L6V7_THEAE</name>
<dbReference type="Gene3D" id="1.10.510.10">
    <property type="entry name" value="Transferase(Phosphotransferase) domain 1"/>
    <property type="match status" value="2"/>
</dbReference>
<keyword evidence="2" id="KW-0723">Serine/threonine-protein kinase</keyword>
<evidence type="ECO:0000256" key="8">
    <source>
        <dbReference type="SAM" id="MobiDB-lite"/>
    </source>
</evidence>
<keyword evidence="4 7" id="KW-0547">Nucleotide-binding</keyword>
<dbReference type="Proteomes" id="UP000832041">
    <property type="component" value="Chromosome"/>
</dbReference>
<dbReference type="GO" id="GO:0016301">
    <property type="term" value="F:kinase activity"/>
    <property type="evidence" value="ECO:0007669"/>
    <property type="project" value="UniProtKB-KW"/>
</dbReference>
<dbReference type="InterPro" id="IPR000719">
    <property type="entry name" value="Prot_kinase_dom"/>
</dbReference>
<keyword evidence="3" id="KW-0808">Transferase</keyword>
<dbReference type="RefSeq" id="WP_248591730.1">
    <property type="nucleotide sequence ID" value="NZ_BAABEB010000018.1"/>
</dbReference>
<accession>A0ABY4L6V7</accession>
<dbReference type="InterPro" id="IPR049832">
    <property type="entry name" value="BREX_PglW"/>
</dbReference>